<dbReference type="GO" id="GO:0005829">
    <property type="term" value="C:cytosol"/>
    <property type="evidence" value="ECO:0007669"/>
    <property type="project" value="TreeGrafter"/>
</dbReference>
<reference evidence="2" key="1">
    <citation type="submission" date="2018-05" db="EMBL/GenBank/DDBJ databases">
        <authorList>
            <person name="Lanie J.A."/>
            <person name="Ng W.-L."/>
            <person name="Kazmierczak K.M."/>
            <person name="Andrzejewski T.M."/>
            <person name="Davidsen T.M."/>
            <person name="Wayne K.J."/>
            <person name="Tettelin H."/>
            <person name="Glass J.I."/>
            <person name="Rusch D."/>
            <person name="Podicherti R."/>
            <person name="Tsui H.-C.T."/>
            <person name="Winkler M.E."/>
        </authorList>
    </citation>
    <scope>NUCLEOTIDE SEQUENCE</scope>
</reference>
<proteinExistence type="predicted"/>
<dbReference type="Pfam" id="PF04386">
    <property type="entry name" value="SspB"/>
    <property type="match status" value="1"/>
</dbReference>
<gene>
    <name evidence="2" type="ORF">METZ01_LOCUS70443</name>
</gene>
<dbReference type="PANTHER" id="PTHR37486">
    <property type="entry name" value="STRINGENT STARVATION PROTEIN B"/>
    <property type="match status" value="1"/>
</dbReference>
<dbReference type="PANTHER" id="PTHR37486:SF1">
    <property type="entry name" value="STRINGENT STARVATION PROTEIN B"/>
    <property type="match status" value="1"/>
</dbReference>
<protein>
    <recommendedName>
        <fullName evidence="3">Stringent starvation protein B</fullName>
    </recommendedName>
</protein>
<dbReference type="GO" id="GO:0005840">
    <property type="term" value="C:ribosome"/>
    <property type="evidence" value="ECO:0007669"/>
    <property type="project" value="TreeGrafter"/>
</dbReference>
<feature type="region of interest" description="Disordered" evidence="1">
    <location>
        <begin position="88"/>
        <end position="114"/>
    </location>
</feature>
<organism evidence="2">
    <name type="scientific">marine metagenome</name>
    <dbReference type="NCBI Taxonomy" id="408172"/>
    <lineage>
        <taxon>unclassified sequences</taxon>
        <taxon>metagenomes</taxon>
        <taxon>ecological metagenomes</taxon>
    </lineage>
</organism>
<sequence>MHEWMSDNGYTPHIVVNADVDGLVVPEEHVSDGKIILNVSQSATKDLIIANQLMSFETRFACIPQTVKIPISAVLGIYARETREGISFESEHQSLGQDHSGKGMPGRPRLRVVE</sequence>
<dbReference type="EMBL" id="UINC01004890">
    <property type="protein sequence ID" value="SVA17589.1"/>
    <property type="molecule type" value="Genomic_DNA"/>
</dbReference>
<dbReference type="AlphaFoldDB" id="A0A381TP38"/>
<dbReference type="SUPFAM" id="SSF101738">
    <property type="entry name" value="SspB-like"/>
    <property type="match status" value="1"/>
</dbReference>
<dbReference type="GO" id="GO:0045732">
    <property type="term" value="P:positive regulation of protein catabolic process"/>
    <property type="evidence" value="ECO:0007669"/>
    <property type="project" value="TreeGrafter"/>
</dbReference>
<dbReference type="InterPro" id="IPR036760">
    <property type="entry name" value="SspB-like_sf"/>
</dbReference>
<name>A0A381TP38_9ZZZZ</name>
<accession>A0A381TP38</accession>
<dbReference type="InterPro" id="IPR007481">
    <property type="entry name" value="SspB"/>
</dbReference>
<evidence type="ECO:0000313" key="2">
    <source>
        <dbReference type="EMBL" id="SVA17589.1"/>
    </source>
</evidence>
<evidence type="ECO:0008006" key="3">
    <source>
        <dbReference type="Google" id="ProtNLM"/>
    </source>
</evidence>
<evidence type="ECO:0000256" key="1">
    <source>
        <dbReference type="SAM" id="MobiDB-lite"/>
    </source>
</evidence>
<dbReference type="Gene3D" id="2.30.30.220">
    <property type="entry name" value="SspB-like"/>
    <property type="match status" value="1"/>
</dbReference>